<organism evidence="1 2">
    <name type="scientific">Candidatus Enterousia intestinigallinarum</name>
    <dbReference type="NCBI Taxonomy" id="2840790"/>
    <lineage>
        <taxon>Bacteria</taxon>
        <taxon>Pseudomonadati</taxon>
        <taxon>Pseudomonadota</taxon>
        <taxon>Alphaproteobacteria</taxon>
        <taxon>Candidatus Enterousia</taxon>
    </lineage>
</organism>
<comment type="caution">
    <text evidence="1">The sequence shown here is derived from an EMBL/GenBank/DDBJ whole genome shotgun (WGS) entry which is preliminary data.</text>
</comment>
<name>A0A9D1FEX7_9PROT</name>
<dbReference type="EMBL" id="DVJI01000002">
    <property type="protein sequence ID" value="HIS70387.1"/>
    <property type="molecule type" value="Genomic_DNA"/>
</dbReference>
<accession>A0A9D1FEX7</accession>
<reference evidence="1" key="1">
    <citation type="submission" date="2020-10" db="EMBL/GenBank/DDBJ databases">
        <authorList>
            <person name="Gilroy R."/>
        </authorList>
    </citation>
    <scope>NUCLEOTIDE SEQUENCE</scope>
    <source>
        <strain evidence="1">ChiGjej3B3-5194</strain>
    </source>
</reference>
<protein>
    <submittedName>
        <fullName evidence="1">Uncharacterized protein</fullName>
    </submittedName>
</protein>
<reference evidence="1" key="2">
    <citation type="journal article" date="2021" name="PeerJ">
        <title>Extensive microbial diversity within the chicken gut microbiome revealed by metagenomics and culture.</title>
        <authorList>
            <person name="Gilroy R."/>
            <person name="Ravi A."/>
            <person name="Getino M."/>
            <person name="Pursley I."/>
            <person name="Horton D.L."/>
            <person name="Alikhan N.F."/>
            <person name="Baker D."/>
            <person name="Gharbi K."/>
            <person name="Hall N."/>
            <person name="Watson M."/>
            <person name="Adriaenssens E.M."/>
            <person name="Foster-Nyarko E."/>
            <person name="Jarju S."/>
            <person name="Secka A."/>
            <person name="Antonio M."/>
            <person name="Oren A."/>
            <person name="Chaudhuri R.R."/>
            <person name="La Ragione R."/>
            <person name="Hildebrand F."/>
            <person name="Pallen M.J."/>
        </authorList>
    </citation>
    <scope>NUCLEOTIDE SEQUENCE</scope>
    <source>
        <strain evidence="1">ChiGjej3B3-5194</strain>
    </source>
</reference>
<sequence length="161" mass="18476">MTNFAIPKESSSDACITINSDGVHTKDSLGNRFYYGYRQARIEMTRVYFNLAQEFWKHQTLNGQPLMLRELQVQMATNSTIPYNSPVQRRETPKSSQRPETNRVAWYNVKFENGETGWICAGLVYANIKSAAEGLAVDTVHKIYNDKKIINCILSMMQNQK</sequence>
<dbReference type="Proteomes" id="UP000886742">
    <property type="component" value="Unassembled WGS sequence"/>
</dbReference>
<evidence type="ECO:0000313" key="2">
    <source>
        <dbReference type="Proteomes" id="UP000886742"/>
    </source>
</evidence>
<dbReference type="AlphaFoldDB" id="A0A9D1FEX7"/>
<evidence type="ECO:0000313" key="1">
    <source>
        <dbReference type="EMBL" id="HIS70387.1"/>
    </source>
</evidence>
<gene>
    <name evidence="1" type="ORF">IAD02_00140</name>
</gene>
<proteinExistence type="predicted"/>